<dbReference type="EMBL" id="AFOC01000006">
    <property type="protein sequence ID" value="EGV52593.1"/>
    <property type="molecule type" value="Genomic_DNA"/>
</dbReference>
<dbReference type="AlphaFoldDB" id="G2D9Z0"/>
<accession>G2D9Z0</accession>
<organism evidence="1 2">
    <name type="scientific">endosymbiont of Riftia pachyptila</name>
    <name type="common">vent Ph05</name>
    <dbReference type="NCBI Taxonomy" id="1048808"/>
    <lineage>
        <taxon>Bacteria</taxon>
        <taxon>Pseudomonadati</taxon>
        <taxon>Pseudomonadota</taxon>
        <taxon>Gammaproteobacteria</taxon>
        <taxon>sulfur-oxidizing symbionts</taxon>
    </lineage>
</organism>
<comment type="caution">
    <text evidence="1">The sequence shown here is derived from an EMBL/GenBank/DDBJ whole genome shotgun (WGS) entry which is preliminary data.</text>
</comment>
<dbReference type="Proteomes" id="UP000004491">
    <property type="component" value="Unassembled WGS sequence"/>
</dbReference>
<name>G2D9Z0_9GAMM</name>
<protein>
    <submittedName>
        <fullName evidence="1">Uncharacterized protein</fullName>
    </submittedName>
</protein>
<keyword evidence="2" id="KW-1185">Reference proteome</keyword>
<sequence>MLADAAAKAMLRVITNVFILSPIILRNLDEYKYPNLYEKSAKSSAQQ</sequence>
<evidence type="ECO:0000313" key="1">
    <source>
        <dbReference type="EMBL" id="EGV52593.1"/>
    </source>
</evidence>
<evidence type="ECO:0000313" key="2">
    <source>
        <dbReference type="Proteomes" id="UP000004491"/>
    </source>
</evidence>
<reference evidence="1" key="1">
    <citation type="journal article" date="2011" name="ISME J.">
        <title>The endosymbionts of the deep-sea tubeworms Riftia pachyptila and Tevnia jerichonana share an identical physiology as revealed by proteogenomic analyses.</title>
        <authorList>
            <person name="Gardebrecht A."/>
            <person name="Markert S."/>
            <person name="Felbeck H."/>
            <person name="Thuermer A."/>
            <person name="Albrecht D."/>
            <person name="Wollherr A."/>
            <person name="Kabisch J."/>
            <person name="Lehmann R."/>
            <person name="Daniel R."/>
            <person name="Liesegang H."/>
            <person name="Hecker M."/>
            <person name="Sievert S.M."/>
            <person name="Schweder T."/>
        </authorList>
    </citation>
    <scope>NUCLEOTIDE SEQUENCE [LARGE SCALE GENOMIC DNA]</scope>
</reference>
<gene>
    <name evidence="1" type="ORF">Rifp1Sym_af00390</name>
</gene>
<proteinExistence type="predicted"/>